<evidence type="ECO:0000313" key="2">
    <source>
        <dbReference type="EMBL" id="GIY07614.1"/>
    </source>
</evidence>
<comment type="caution">
    <text evidence="2">The sequence shown here is derived from an EMBL/GenBank/DDBJ whole genome shotgun (WGS) entry which is preliminary data.</text>
</comment>
<sequence>MSQVSEQHSTHHNLEEEKTRSTHSLAQSEMIQHECNMFPSSLVQKVVTHHLNITGGHFIYFHHLCEAILDYKDDSAKSNCEVLSSENSGSSTNIKKYVLKRGDYACLECLKSDGHIEELHDVTEEEYGLILRIMEIGKKSQSINLFDFKVDAIYLILMKLRFRKSDGHIEELHDVTEEEYGLILRIMEIGEKVTNYKFI</sequence>
<accession>A0AAV4QH62</accession>
<protein>
    <submittedName>
        <fullName evidence="2">Uncharacterized protein</fullName>
    </submittedName>
</protein>
<name>A0AAV4QH62_CAEEX</name>
<organism evidence="2 3">
    <name type="scientific">Caerostris extrusa</name>
    <name type="common">Bark spider</name>
    <name type="synonym">Caerostris bankana</name>
    <dbReference type="NCBI Taxonomy" id="172846"/>
    <lineage>
        <taxon>Eukaryota</taxon>
        <taxon>Metazoa</taxon>
        <taxon>Ecdysozoa</taxon>
        <taxon>Arthropoda</taxon>
        <taxon>Chelicerata</taxon>
        <taxon>Arachnida</taxon>
        <taxon>Araneae</taxon>
        <taxon>Araneomorphae</taxon>
        <taxon>Entelegynae</taxon>
        <taxon>Araneoidea</taxon>
        <taxon>Araneidae</taxon>
        <taxon>Caerostris</taxon>
    </lineage>
</organism>
<dbReference type="AlphaFoldDB" id="A0AAV4QH62"/>
<gene>
    <name evidence="2" type="ORF">CEXT_770711</name>
</gene>
<reference evidence="2 3" key="1">
    <citation type="submission" date="2021-06" db="EMBL/GenBank/DDBJ databases">
        <title>Caerostris extrusa draft genome.</title>
        <authorList>
            <person name="Kono N."/>
            <person name="Arakawa K."/>
        </authorList>
    </citation>
    <scope>NUCLEOTIDE SEQUENCE [LARGE SCALE GENOMIC DNA]</scope>
</reference>
<evidence type="ECO:0000313" key="3">
    <source>
        <dbReference type="Proteomes" id="UP001054945"/>
    </source>
</evidence>
<dbReference type="EMBL" id="BPLR01006131">
    <property type="protein sequence ID" value="GIY07614.1"/>
    <property type="molecule type" value="Genomic_DNA"/>
</dbReference>
<feature type="region of interest" description="Disordered" evidence="1">
    <location>
        <begin position="1"/>
        <end position="25"/>
    </location>
</feature>
<proteinExistence type="predicted"/>
<evidence type="ECO:0000256" key="1">
    <source>
        <dbReference type="SAM" id="MobiDB-lite"/>
    </source>
</evidence>
<feature type="compositionally biased region" description="Basic and acidic residues" evidence="1">
    <location>
        <begin position="8"/>
        <end position="20"/>
    </location>
</feature>
<keyword evidence="3" id="KW-1185">Reference proteome</keyword>
<dbReference type="Proteomes" id="UP001054945">
    <property type="component" value="Unassembled WGS sequence"/>
</dbReference>